<feature type="compositionally biased region" description="Low complexity" evidence="1">
    <location>
        <begin position="20"/>
        <end position="69"/>
    </location>
</feature>
<feature type="transmembrane region" description="Helical" evidence="2">
    <location>
        <begin position="260"/>
        <end position="284"/>
    </location>
</feature>
<feature type="transmembrane region" description="Helical" evidence="2">
    <location>
        <begin position="180"/>
        <end position="198"/>
    </location>
</feature>
<evidence type="ECO:0008006" key="5">
    <source>
        <dbReference type="Google" id="ProtNLM"/>
    </source>
</evidence>
<keyword evidence="4" id="KW-1185">Reference proteome</keyword>
<evidence type="ECO:0000313" key="4">
    <source>
        <dbReference type="Proteomes" id="UP001165269"/>
    </source>
</evidence>
<keyword evidence="2" id="KW-1133">Transmembrane helix</keyword>
<dbReference type="RefSeq" id="WP_242772447.1">
    <property type="nucleotide sequence ID" value="NZ_JALDAY010000011.1"/>
</dbReference>
<feature type="transmembrane region" description="Helical" evidence="2">
    <location>
        <begin position="219"/>
        <end position="240"/>
    </location>
</feature>
<gene>
    <name evidence="3" type="ORF">MQP27_34285</name>
</gene>
<feature type="region of interest" description="Disordered" evidence="1">
    <location>
        <begin position="1"/>
        <end position="78"/>
    </location>
</feature>
<feature type="transmembrane region" description="Helical" evidence="2">
    <location>
        <begin position="125"/>
        <end position="143"/>
    </location>
</feature>
<dbReference type="EMBL" id="JALDAY010000011">
    <property type="protein sequence ID" value="MCI3276160.1"/>
    <property type="molecule type" value="Genomic_DNA"/>
</dbReference>
<accession>A0ABS9YHZ1</accession>
<feature type="transmembrane region" description="Helical" evidence="2">
    <location>
        <begin position="375"/>
        <end position="395"/>
    </location>
</feature>
<dbReference type="Proteomes" id="UP001165269">
    <property type="component" value="Unassembled WGS sequence"/>
</dbReference>
<organism evidence="3 4">
    <name type="scientific">Streptomyces cylindrosporus</name>
    <dbReference type="NCBI Taxonomy" id="2927583"/>
    <lineage>
        <taxon>Bacteria</taxon>
        <taxon>Bacillati</taxon>
        <taxon>Actinomycetota</taxon>
        <taxon>Actinomycetes</taxon>
        <taxon>Kitasatosporales</taxon>
        <taxon>Streptomycetaceae</taxon>
        <taxon>Streptomyces</taxon>
    </lineage>
</organism>
<keyword evidence="2" id="KW-0472">Membrane</keyword>
<name>A0ABS9YHZ1_9ACTN</name>
<proteinExistence type="predicted"/>
<keyword evidence="2" id="KW-0812">Transmembrane</keyword>
<evidence type="ECO:0000256" key="2">
    <source>
        <dbReference type="SAM" id="Phobius"/>
    </source>
</evidence>
<protein>
    <recommendedName>
        <fullName evidence="5">Glycosyltransferase RgtA/B/C/D-like domain-containing protein</fullName>
    </recommendedName>
</protein>
<evidence type="ECO:0000256" key="1">
    <source>
        <dbReference type="SAM" id="MobiDB-lite"/>
    </source>
</evidence>
<comment type="caution">
    <text evidence="3">The sequence shown here is derived from an EMBL/GenBank/DDBJ whole genome shotgun (WGS) entry which is preliminary data.</text>
</comment>
<feature type="transmembrane region" description="Helical" evidence="2">
    <location>
        <begin position="296"/>
        <end position="314"/>
    </location>
</feature>
<feature type="transmembrane region" description="Helical" evidence="2">
    <location>
        <begin position="433"/>
        <end position="453"/>
    </location>
</feature>
<feature type="transmembrane region" description="Helical" evidence="2">
    <location>
        <begin position="334"/>
        <end position="354"/>
    </location>
</feature>
<sequence>MTTQQQDGGWSEPGQRQDWQQHYPPYTEQQQQQVYGDQQAYGQQQTYGDQQGYGYQQPYAGQPYIPQQPTAGQQHYARPYTGGSDAEYYVPEYAVLEPEPEPEPGYVLPEVPVSAWSVDNSRSAWISRGVLLLILLVQAGLSFRLDGSAFAQEAKFLTTDGELSGLVAQLGLDGARALSLAWALGATALLFGATRLLFNARAGLAAAAMYSVLESTAFTGRYASLHSLSLFLLAAALWLLARTRQSSPAAVLLAAPFAALAPFAAYSAALYLPTLTVLAVLTAYRFRGTGAFVRGALFAAVTGVLCFAGVQFAGTPSGWNVKGTDGAVELLKDSAQWGGVVLLVAVIGAVGFIRRARMGEMPWAEGSAPGAIRRSLLGLTMCGTALLAPLYQAWLGNGSSLYIHVGFGLLFAVPMAGLGVSRMMGAHFRYPQLGIMIYVAALVIGMAQTGGLYRPPDSAAMIGALREVVDTKGQYLTDDPEISAYYLRAQTKPGQWHQAERGAALTAEVKKGSYDAVVLRASSVPEALRGNANYRLLAVLRPSDKDGGQEPYRIWVKR</sequence>
<reference evidence="3" key="1">
    <citation type="submission" date="2022-03" db="EMBL/GenBank/DDBJ databases">
        <title>Streptomyces 7R015 and 7R016 isolated from Barleria lupulina in Thailand.</title>
        <authorList>
            <person name="Kanchanasin P."/>
            <person name="Phongsopitanun W."/>
            <person name="Tanasupawat S."/>
        </authorList>
    </citation>
    <scope>NUCLEOTIDE SEQUENCE</scope>
    <source>
        <strain evidence="3">7R015</strain>
    </source>
</reference>
<evidence type="ECO:0000313" key="3">
    <source>
        <dbReference type="EMBL" id="MCI3276160.1"/>
    </source>
</evidence>
<feature type="transmembrane region" description="Helical" evidence="2">
    <location>
        <begin position="401"/>
        <end position="421"/>
    </location>
</feature>